<proteinExistence type="predicted"/>
<dbReference type="SMART" id="SM00421">
    <property type="entry name" value="HTH_LUXR"/>
    <property type="match status" value="1"/>
</dbReference>
<dbReference type="InterPro" id="IPR000792">
    <property type="entry name" value="Tscrpt_reg_LuxR_C"/>
</dbReference>
<dbReference type="GO" id="GO:0006355">
    <property type="term" value="P:regulation of DNA-templated transcription"/>
    <property type="evidence" value="ECO:0007669"/>
    <property type="project" value="InterPro"/>
</dbReference>
<keyword evidence="1" id="KW-0805">Transcription regulation</keyword>
<evidence type="ECO:0000313" key="7">
    <source>
        <dbReference type="Proteomes" id="UP000008461"/>
    </source>
</evidence>
<dbReference type="STRING" id="760192.Halhy_1425"/>
<gene>
    <name evidence="6" type="ordered locus">Halhy_1425</name>
</gene>
<dbReference type="InterPro" id="IPR016032">
    <property type="entry name" value="Sig_transdc_resp-reg_C-effctor"/>
</dbReference>
<organism evidence="6 7">
    <name type="scientific">Haliscomenobacter hydrossis (strain ATCC 27775 / DSM 1100 / LMG 10767 / O)</name>
    <dbReference type="NCBI Taxonomy" id="760192"/>
    <lineage>
        <taxon>Bacteria</taxon>
        <taxon>Pseudomonadati</taxon>
        <taxon>Bacteroidota</taxon>
        <taxon>Saprospiria</taxon>
        <taxon>Saprospirales</taxon>
        <taxon>Haliscomenobacteraceae</taxon>
        <taxon>Haliscomenobacter</taxon>
    </lineage>
</organism>
<evidence type="ECO:0000256" key="1">
    <source>
        <dbReference type="ARBA" id="ARBA00023015"/>
    </source>
</evidence>
<evidence type="ECO:0000256" key="4">
    <source>
        <dbReference type="SAM" id="Phobius"/>
    </source>
</evidence>
<protein>
    <submittedName>
        <fullName evidence="6">ATP-dependent transcriptional regulator, MalT-like, LuxR family</fullName>
    </submittedName>
</protein>
<dbReference type="AlphaFoldDB" id="F4KXB1"/>
<dbReference type="EMBL" id="CP002691">
    <property type="protein sequence ID" value="AEE49319.1"/>
    <property type="molecule type" value="Genomic_DNA"/>
</dbReference>
<dbReference type="PANTHER" id="PTHR44688">
    <property type="entry name" value="DNA-BINDING TRANSCRIPTIONAL ACTIVATOR DEVR_DOSR"/>
    <property type="match status" value="1"/>
</dbReference>
<dbReference type="RefSeq" id="WP_013763873.1">
    <property type="nucleotide sequence ID" value="NC_015510.1"/>
</dbReference>
<accession>F4KXB1</accession>
<dbReference type="Pfam" id="PF00196">
    <property type="entry name" value="GerE"/>
    <property type="match status" value="1"/>
</dbReference>
<dbReference type="OrthoDB" id="9807565at2"/>
<reference evidence="6 7" key="1">
    <citation type="journal article" date="2011" name="Stand. Genomic Sci.">
        <title>Complete genome sequence of Haliscomenobacter hydrossis type strain (O).</title>
        <authorList>
            <consortium name="US DOE Joint Genome Institute (JGI-PGF)"/>
            <person name="Daligault H."/>
            <person name="Lapidus A."/>
            <person name="Zeytun A."/>
            <person name="Nolan M."/>
            <person name="Lucas S."/>
            <person name="Del Rio T.G."/>
            <person name="Tice H."/>
            <person name="Cheng J.F."/>
            <person name="Tapia R."/>
            <person name="Han C."/>
            <person name="Goodwin L."/>
            <person name="Pitluck S."/>
            <person name="Liolios K."/>
            <person name="Pagani I."/>
            <person name="Ivanova N."/>
            <person name="Huntemann M."/>
            <person name="Mavromatis K."/>
            <person name="Mikhailova N."/>
            <person name="Pati A."/>
            <person name="Chen A."/>
            <person name="Palaniappan K."/>
            <person name="Land M."/>
            <person name="Hauser L."/>
            <person name="Brambilla E.M."/>
            <person name="Rohde M."/>
            <person name="Verbarg S."/>
            <person name="Goker M."/>
            <person name="Bristow J."/>
            <person name="Eisen J.A."/>
            <person name="Markowitz V."/>
            <person name="Hugenholtz P."/>
            <person name="Kyrpides N.C."/>
            <person name="Klenk H.P."/>
            <person name="Woyke T."/>
        </authorList>
    </citation>
    <scope>NUCLEOTIDE SEQUENCE [LARGE SCALE GENOMIC DNA]</scope>
    <source>
        <strain evidence="7">ATCC 27775 / DSM 1100 / LMG 10767 / O</strain>
    </source>
</reference>
<sequence length="147" mass="16610">MKKTILLYSLALAILLGLLKAVEYRFLLRDLSTELYVSIVALFFSALGIWAGLKLTRRFNPAVSTDGTVPQPPVRLEPIQLLEKYNLSKREYEVLTLIAQGYSNQEIAETLFVSLNTIKTHSSNVFLKLDVKRRTQAVQKAKEIGLL</sequence>
<dbReference type="Gene3D" id="1.10.10.10">
    <property type="entry name" value="Winged helix-like DNA-binding domain superfamily/Winged helix DNA-binding domain"/>
    <property type="match status" value="1"/>
</dbReference>
<dbReference type="KEGG" id="hhy:Halhy_1425"/>
<name>F4KXB1_HALH1</name>
<dbReference type="CDD" id="cd06170">
    <property type="entry name" value="LuxR_C_like"/>
    <property type="match status" value="1"/>
</dbReference>
<evidence type="ECO:0000259" key="5">
    <source>
        <dbReference type="PROSITE" id="PS50043"/>
    </source>
</evidence>
<feature type="transmembrane region" description="Helical" evidence="4">
    <location>
        <begin position="31"/>
        <end position="53"/>
    </location>
</feature>
<dbReference type="HOGENOM" id="CLU_000445_90_11_10"/>
<dbReference type="Proteomes" id="UP000008461">
    <property type="component" value="Chromosome"/>
</dbReference>
<evidence type="ECO:0000256" key="3">
    <source>
        <dbReference type="ARBA" id="ARBA00023163"/>
    </source>
</evidence>
<dbReference type="PROSITE" id="PS00622">
    <property type="entry name" value="HTH_LUXR_1"/>
    <property type="match status" value="1"/>
</dbReference>
<reference key="2">
    <citation type="submission" date="2011-04" db="EMBL/GenBank/DDBJ databases">
        <title>Complete sequence of chromosome of Haliscomenobacter hydrossis DSM 1100.</title>
        <authorList>
            <consortium name="US DOE Joint Genome Institute (JGI-PGF)"/>
            <person name="Lucas S."/>
            <person name="Han J."/>
            <person name="Lapidus A."/>
            <person name="Bruce D."/>
            <person name="Goodwin L."/>
            <person name="Pitluck S."/>
            <person name="Peters L."/>
            <person name="Kyrpides N."/>
            <person name="Mavromatis K."/>
            <person name="Ivanova N."/>
            <person name="Ovchinnikova G."/>
            <person name="Pagani I."/>
            <person name="Daligault H."/>
            <person name="Detter J.C."/>
            <person name="Han C."/>
            <person name="Land M."/>
            <person name="Hauser L."/>
            <person name="Markowitz V."/>
            <person name="Cheng J.-F."/>
            <person name="Hugenholtz P."/>
            <person name="Woyke T."/>
            <person name="Wu D."/>
            <person name="Verbarg S."/>
            <person name="Frueling A."/>
            <person name="Brambilla E."/>
            <person name="Klenk H.-P."/>
            <person name="Eisen J.A."/>
        </authorList>
    </citation>
    <scope>NUCLEOTIDE SEQUENCE</scope>
    <source>
        <strain>DSM 1100</strain>
    </source>
</reference>
<keyword evidence="3" id="KW-0804">Transcription</keyword>
<dbReference type="PRINTS" id="PR00038">
    <property type="entry name" value="HTHLUXR"/>
</dbReference>
<keyword evidence="4" id="KW-1133">Transmembrane helix</keyword>
<dbReference type="eggNOG" id="COG2197">
    <property type="taxonomic scope" value="Bacteria"/>
</dbReference>
<feature type="domain" description="HTH luxR-type" evidence="5">
    <location>
        <begin position="78"/>
        <end position="145"/>
    </location>
</feature>
<keyword evidence="4" id="KW-0812">Transmembrane</keyword>
<evidence type="ECO:0000313" key="6">
    <source>
        <dbReference type="EMBL" id="AEE49319.1"/>
    </source>
</evidence>
<keyword evidence="4" id="KW-0472">Membrane</keyword>
<dbReference type="GO" id="GO:0003677">
    <property type="term" value="F:DNA binding"/>
    <property type="evidence" value="ECO:0007669"/>
    <property type="project" value="UniProtKB-KW"/>
</dbReference>
<evidence type="ECO:0000256" key="2">
    <source>
        <dbReference type="ARBA" id="ARBA00023125"/>
    </source>
</evidence>
<dbReference type="InterPro" id="IPR036388">
    <property type="entry name" value="WH-like_DNA-bd_sf"/>
</dbReference>
<keyword evidence="2" id="KW-0238">DNA-binding</keyword>
<dbReference type="SUPFAM" id="SSF46894">
    <property type="entry name" value="C-terminal effector domain of the bipartite response regulators"/>
    <property type="match status" value="1"/>
</dbReference>
<dbReference type="PANTHER" id="PTHR44688:SF16">
    <property type="entry name" value="DNA-BINDING TRANSCRIPTIONAL ACTIVATOR DEVR_DOSR"/>
    <property type="match status" value="1"/>
</dbReference>
<keyword evidence="7" id="KW-1185">Reference proteome</keyword>
<dbReference type="PROSITE" id="PS50043">
    <property type="entry name" value="HTH_LUXR_2"/>
    <property type="match status" value="1"/>
</dbReference>